<dbReference type="AlphaFoldDB" id="A0A139IQU6"/>
<proteinExistence type="predicted"/>
<gene>
    <name evidence="1" type="ORF">AC579_7444</name>
</gene>
<accession>A0A139IQU6</accession>
<protein>
    <submittedName>
        <fullName evidence="1">Uncharacterized protein</fullName>
    </submittedName>
</protein>
<sequence>MSKLGANVHVSSFCVNLKLEQGHAVVQYQSTAKLTVALTVSTLEIVASATAMSAPSAPASRTLLLLLPSLQHSSHSFLSRSP</sequence>
<dbReference type="Proteomes" id="UP000073492">
    <property type="component" value="Unassembled WGS sequence"/>
</dbReference>
<reference evidence="1 2" key="1">
    <citation type="submission" date="2015-07" db="EMBL/GenBank/DDBJ databases">
        <title>Comparative genomics of the Sigatoka disease complex on banana suggests a link between parallel evolutionary changes in Pseudocercospora fijiensis and Pseudocercospora eumusae and increased virulence on the banana host.</title>
        <authorList>
            <person name="Chang T.-C."/>
            <person name="Salvucci A."/>
            <person name="Crous P.W."/>
            <person name="Stergiopoulos I."/>
        </authorList>
    </citation>
    <scope>NUCLEOTIDE SEQUENCE [LARGE SCALE GENOMIC DNA]</scope>
    <source>
        <strain evidence="1 2">CBS 116634</strain>
    </source>
</reference>
<dbReference type="EMBL" id="LFZO01000027">
    <property type="protein sequence ID" value="KXT16980.1"/>
    <property type="molecule type" value="Genomic_DNA"/>
</dbReference>
<comment type="caution">
    <text evidence="1">The sequence shown here is derived from an EMBL/GenBank/DDBJ whole genome shotgun (WGS) entry which is preliminary data.</text>
</comment>
<evidence type="ECO:0000313" key="2">
    <source>
        <dbReference type="Proteomes" id="UP000073492"/>
    </source>
</evidence>
<keyword evidence="2" id="KW-1185">Reference proteome</keyword>
<organism evidence="1 2">
    <name type="scientific">Pseudocercospora musae</name>
    <dbReference type="NCBI Taxonomy" id="113226"/>
    <lineage>
        <taxon>Eukaryota</taxon>
        <taxon>Fungi</taxon>
        <taxon>Dikarya</taxon>
        <taxon>Ascomycota</taxon>
        <taxon>Pezizomycotina</taxon>
        <taxon>Dothideomycetes</taxon>
        <taxon>Dothideomycetidae</taxon>
        <taxon>Mycosphaerellales</taxon>
        <taxon>Mycosphaerellaceae</taxon>
        <taxon>Pseudocercospora</taxon>
    </lineage>
</organism>
<evidence type="ECO:0000313" key="1">
    <source>
        <dbReference type="EMBL" id="KXT16980.1"/>
    </source>
</evidence>
<name>A0A139IQU6_9PEZI</name>